<dbReference type="InterPro" id="IPR008620">
    <property type="entry name" value="FixH"/>
</dbReference>
<dbReference type="EMBL" id="UOEG01000053">
    <property type="protein sequence ID" value="VAV89967.1"/>
    <property type="molecule type" value="Genomic_DNA"/>
</dbReference>
<dbReference type="PIRSF" id="PIRSF011386">
    <property type="entry name" value="FixH"/>
    <property type="match status" value="1"/>
</dbReference>
<reference evidence="1" key="1">
    <citation type="submission" date="2018-06" db="EMBL/GenBank/DDBJ databases">
        <authorList>
            <person name="Zhirakovskaya E."/>
        </authorList>
    </citation>
    <scope>NUCLEOTIDE SEQUENCE</scope>
</reference>
<accession>A0A3B0RE73</accession>
<protein>
    <submittedName>
        <fullName evidence="1">Type cbb3 cytochrome oxidase biogenesis protein CcoH</fullName>
    </submittedName>
</protein>
<gene>
    <name evidence="1" type="ORF">MNBD_ALPHA07-1879</name>
</gene>
<dbReference type="AlphaFoldDB" id="A0A3B0RE73"/>
<organism evidence="1">
    <name type="scientific">hydrothermal vent metagenome</name>
    <dbReference type="NCBI Taxonomy" id="652676"/>
    <lineage>
        <taxon>unclassified sequences</taxon>
        <taxon>metagenomes</taxon>
        <taxon>ecological metagenomes</taxon>
    </lineage>
</organism>
<evidence type="ECO:0000313" key="1">
    <source>
        <dbReference type="EMBL" id="VAV89967.1"/>
    </source>
</evidence>
<sequence>MQMKREITGWHVLLGFVAAFGVIISVNLVLAYQAIKTYPGLEVKNSYVASQEFNSRKAAQKALGWTVRASHADGLLRLAIADGDGNPVEVKSLKAILGRTTGVRDDSAPAFAFNGKVYVAPVDLGGGNWVIRMIATAADGTEFRQRVVLRKQ</sequence>
<name>A0A3B0RE73_9ZZZZ</name>
<dbReference type="Pfam" id="PF05751">
    <property type="entry name" value="FixH"/>
    <property type="match status" value="1"/>
</dbReference>
<dbReference type="InterPro" id="IPR018037">
    <property type="entry name" value="FixH_proteobacterial"/>
</dbReference>
<proteinExistence type="predicted"/>